<reference evidence="2" key="1">
    <citation type="journal article" date="2016" name="Genome Announc.">
        <title>Draft Genome Sequences of Five Rapidly Growing Mycobacterium Species, M. thermoresistibile, M. fortuitum subsp. acetamidolyticum, M. canariasense, M. brisbanense, and M. novocastrense.</title>
        <authorList>
            <person name="Katahira K."/>
            <person name="Ogura Y."/>
            <person name="Gotoh Y."/>
            <person name="Hayashi T."/>
        </authorList>
    </citation>
    <scope>NUCLEOTIDE SEQUENCE [LARGE SCALE GENOMIC DNA]</scope>
    <source>
        <strain evidence="2">JCM15298</strain>
    </source>
</reference>
<reference evidence="2" key="2">
    <citation type="submission" date="2016-02" db="EMBL/GenBank/DDBJ databases">
        <title>Draft genome sequence of five rapidly growing Mycobacterium species.</title>
        <authorList>
            <person name="Katahira K."/>
            <person name="Gotou Y."/>
            <person name="Iida K."/>
            <person name="Ogura Y."/>
            <person name="Hayashi T."/>
        </authorList>
    </citation>
    <scope>NUCLEOTIDE SEQUENCE [LARGE SCALE GENOMIC DNA]</scope>
    <source>
        <strain evidence="2">JCM15298</strain>
    </source>
</reference>
<keyword evidence="2" id="KW-1185">Reference proteome</keyword>
<dbReference type="AlphaFoldDB" id="A0A100WCW6"/>
<organism evidence="1 2">
    <name type="scientific">Mycolicibacterium canariasense</name>
    <name type="common">Mycobacterium canariasense</name>
    <dbReference type="NCBI Taxonomy" id="228230"/>
    <lineage>
        <taxon>Bacteria</taxon>
        <taxon>Bacillati</taxon>
        <taxon>Actinomycetota</taxon>
        <taxon>Actinomycetes</taxon>
        <taxon>Mycobacteriales</taxon>
        <taxon>Mycobacteriaceae</taxon>
        <taxon>Mycolicibacterium</taxon>
    </lineage>
</organism>
<protein>
    <submittedName>
        <fullName evidence="1">Uncharacterized protein</fullName>
    </submittedName>
</protein>
<dbReference type="RefSeq" id="WP_062656845.1">
    <property type="nucleotide sequence ID" value="NZ_BCSY01000042.1"/>
</dbReference>
<dbReference type="OrthoDB" id="4763355at2"/>
<evidence type="ECO:0000313" key="1">
    <source>
        <dbReference type="EMBL" id="GAS95698.1"/>
    </source>
</evidence>
<sequence length="200" mass="21041">MTATARRHLSAHGAQQLYDTAAHAATTALTVAAALADPVRSQSSRTIYPLIGAAASGDGAQARARCGPLCTLVADVLGAVGDDDPRAKLVLALERWLLHPGRRTAEELVEAAADVVGALWAADPDTMDQAWLVGAGTDAALDAARENRLDHCGAQVSLIAAATASLVPLVWVARELDVTRAVIYRHARSADLTRWRELLP</sequence>
<dbReference type="Proteomes" id="UP000069443">
    <property type="component" value="Unassembled WGS sequence"/>
</dbReference>
<name>A0A100WCW6_MYCCR</name>
<evidence type="ECO:0000313" key="2">
    <source>
        <dbReference type="Proteomes" id="UP000069443"/>
    </source>
</evidence>
<dbReference type="STRING" id="228230.RMCC_2664"/>
<dbReference type="EMBL" id="BCSY01000042">
    <property type="protein sequence ID" value="GAS95698.1"/>
    <property type="molecule type" value="Genomic_DNA"/>
</dbReference>
<accession>A0A100WCW6</accession>
<comment type="caution">
    <text evidence="1">The sequence shown here is derived from an EMBL/GenBank/DDBJ whole genome shotgun (WGS) entry which is preliminary data.</text>
</comment>
<proteinExistence type="predicted"/>
<gene>
    <name evidence="1" type="ORF">RMCC_2664</name>
</gene>